<feature type="transmembrane region" description="Helical" evidence="10">
    <location>
        <begin position="299"/>
        <end position="324"/>
    </location>
</feature>
<evidence type="ECO:0000313" key="11">
    <source>
        <dbReference type="Proteomes" id="UP000001554"/>
    </source>
</evidence>
<protein>
    <submittedName>
        <fullName evidence="12">UDP-galactose translocator-like isoform X1</fullName>
    </submittedName>
</protein>
<dbReference type="GO" id="GO:0005459">
    <property type="term" value="F:UDP-galactose transmembrane transporter activity"/>
    <property type="evidence" value="ECO:0000318"/>
    <property type="project" value="GO_Central"/>
</dbReference>
<evidence type="ECO:0000256" key="5">
    <source>
        <dbReference type="ARBA" id="ARBA00022692"/>
    </source>
</evidence>
<evidence type="ECO:0000256" key="3">
    <source>
        <dbReference type="ARBA" id="ARBA00022448"/>
    </source>
</evidence>
<feature type="transmembrane region" description="Helical" evidence="10">
    <location>
        <begin position="357"/>
        <end position="374"/>
    </location>
</feature>
<name>A0A9J7L6Z6_BRAFL</name>
<keyword evidence="8 10" id="KW-0472">Membrane</keyword>
<keyword evidence="6 10" id="KW-1133">Transmembrane helix</keyword>
<keyword evidence="4" id="KW-0762">Sugar transport</keyword>
<dbReference type="PANTHER" id="PTHR10231">
    <property type="entry name" value="NUCLEOTIDE-SUGAR TRANSMEMBRANE TRANSPORTER"/>
    <property type="match status" value="1"/>
</dbReference>
<evidence type="ECO:0000256" key="2">
    <source>
        <dbReference type="ARBA" id="ARBA00009976"/>
    </source>
</evidence>
<organism evidence="11 12">
    <name type="scientific">Branchiostoma floridae</name>
    <name type="common">Florida lancelet</name>
    <name type="synonym">Amphioxus</name>
    <dbReference type="NCBI Taxonomy" id="7739"/>
    <lineage>
        <taxon>Eukaryota</taxon>
        <taxon>Metazoa</taxon>
        <taxon>Chordata</taxon>
        <taxon>Cephalochordata</taxon>
        <taxon>Leptocardii</taxon>
        <taxon>Amphioxiformes</taxon>
        <taxon>Branchiostomatidae</taxon>
        <taxon>Branchiostoma</taxon>
    </lineage>
</organism>
<dbReference type="GO" id="GO:0072334">
    <property type="term" value="P:UDP-galactose transmembrane transport"/>
    <property type="evidence" value="ECO:0000318"/>
    <property type="project" value="GO_Central"/>
</dbReference>
<reference evidence="12" key="2">
    <citation type="submission" date="2025-08" db="UniProtKB">
        <authorList>
            <consortium name="RefSeq"/>
        </authorList>
    </citation>
    <scope>IDENTIFICATION</scope>
    <source>
        <strain evidence="12">S238N-H82</strain>
        <tissue evidence="12">Testes</tissue>
    </source>
</reference>
<feature type="transmembrane region" description="Helical" evidence="10">
    <location>
        <begin position="98"/>
        <end position="122"/>
    </location>
</feature>
<feature type="region of interest" description="Disordered" evidence="9">
    <location>
        <begin position="381"/>
        <end position="408"/>
    </location>
</feature>
<accession>A0A9J7L6Z6</accession>
<dbReference type="RefSeq" id="XP_035676720.1">
    <property type="nucleotide sequence ID" value="XM_035820827.1"/>
</dbReference>
<dbReference type="AlphaFoldDB" id="A0A9J7L6Z6"/>
<keyword evidence="3" id="KW-0813">Transport</keyword>
<evidence type="ECO:0000256" key="8">
    <source>
        <dbReference type="ARBA" id="ARBA00023136"/>
    </source>
</evidence>
<proteinExistence type="inferred from homology"/>
<evidence type="ECO:0000256" key="6">
    <source>
        <dbReference type="ARBA" id="ARBA00022989"/>
    </source>
</evidence>
<keyword evidence="7" id="KW-0333">Golgi apparatus</keyword>
<dbReference type="NCBIfam" id="TIGR00803">
    <property type="entry name" value="nst"/>
    <property type="match status" value="1"/>
</dbReference>
<evidence type="ECO:0000256" key="1">
    <source>
        <dbReference type="ARBA" id="ARBA00004653"/>
    </source>
</evidence>
<evidence type="ECO:0000256" key="10">
    <source>
        <dbReference type="SAM" id="Phobius"/>
    </source>
</evidence>
<dbReference type="OrthoDB" id="408493at2759"/>
<dbReference type="GO" id="GO:0000139">
    <property type="term" value="C:Golgi membrane"/>
    <property type="evidence" value="ECO:0000318"/>
    <property type="project" value="GO_Central"/>
</dbReference>
<dbReference type="InterPro" id="IPR037185">
    <property type="entry name" value="EmrE-like"/>
</dbReference>
<keyword evidence="11" id="KW-1185">Reference proteome</keyword>
<feature type="transmembrane region" description="Helical" evidence="10">
    <location>
        <begin position="267"/>
        <end position="287"/>
    </location>
</feature>
<dbReference type="SUPFAM" id="SSF103481">
    <property type="entry name" value="Multidrug resistance efflux transporter EmrE"/>
    <property type="match status" value="1"/>
</dbReference>
<gene>
    <name evidence="12" type="primary">LOC118415901</name>
</gene>
<dbReference type="FunFam" id="1.10.3730.20:FF:000037">
    <property type="entry name" value="Nucleotide Sugar TransPorter family"/>
    <property type="match status" value="1"/>
</dbReference>
<feature type="transmembrane region" description="Helical" evidence="10">
    <location>
        <begin position="195"/>
        <end position="212"/>
    </location>
</feature>
<sequence>MEYVRRTFQADVTSHYQLPYPDFILHPRTFGKQSKSSRNLNSRDVTVIICLSAGMRIPGFAAKMKYISLVILVVQNASLILTMRYARTMPGDMFFSTTAVVMAEVLKLVGCVLIIMCQYVGFRACTQHLYSELFGNPMDSLKMAVPALVYTLQNNLAYVAISNLSAATFQVTYQLKIMTTALFSILMLGKSISRMQWVSLFLLFAGVSAVQLESTGATSSGKATGEKVETEQNPLLGLIAVVVSCISSGFAGVFFEKVLKGSVASVWVRNIQLAFFSILLGLISMWTKDGAAVSEKGFFYAYNWVTWMTICMQAFGGLLVAVVVKYADNILKGFATSFSIILSCIASVYLFSFHITLQFAFGATLVIFSIYLYGKPARPTTTNSDGMKGLPTKISETGPSKLKGEKGE</sequence>
<feature type="transmembrane region" description="Helical" evidence="10">
    <location>
        <begin position="66"/>
        <end position="86"/>
    </location>
</feature>
<keyword evidence="5 10" id="KW-0812">Transmembrane</keyword>
<feature type="transmembrane region" description="Helical" evidence="10">
    <location>
        <begin position="235"/>
        <end position="255"/>
    </location>
</feature>
<evidence type="ECO:0000313" key="12">
    <source>
        <dbReference type="RefSeq" id="XP_035676720.1"/>
    </source>
</evidence>
<dbReference type="GeneID" id="118415901"/>
<evidence type="ECO:0000256" key="9">
    <source>
        <dbReference type="SAM" id="MobiDB-lite"/>
    </source>
</evidence>
<dbReference type="PIRSF" id="PIRSF005799">
    <property type="entry name" value="UDP-gal_transpt"/>
    <property type="match status" value="1"/>
</dbReference>
<comment type="subcellular location">
    <subcellularLocation>
        <location evidence="1">Golgi apparatus membrane</location>
        <topology evidence="1">Multi-pass membrane protein</topology>
    </subcellularLocation>
</comment>
<evidence type="ECO:0000256" key="7">
    <source>
        <dbReference type="ARBA" id="ARBA00023034"/>
    </source>
</evidence>
<dbReference type="Proteomes" id="UP000001554">
    <property type="component" value="Chromosome 5"/>
</dbReference>
<dbReference type="Pfam" id="PF04142">
    <property type="entry name" value="Nuc_sug_transp"/>
    <property type="match status" value="1"/>
</dbReference>
<dbReference type="InterPro" id="IPR007271">
    <property type="entry name" value="Nuc_sug_transpt"/>
</dbReference>
<reference evidence="11" key="1">
    <citation type="journal article" date="2020" name="Nat. Ecol. Evol.">
        <title>Deeply conserved synteny resolves early events in vertebrate evolution.</title>
        <authorList>
            <person name="Simakov O."/>
            <person name="Marletaz F."/>
            <person name="Yue J.X."/>
            <person name="O'Connell B."/>
            <person name="Jenkins J."/>
            <person name="Brandt A."/>
            <person name="Calef R."/>
            <person name="Tung C.H."/>
            <person name="Huang T.K."/>
            <person name="Schmutz J."/>
            <person name="Satoh N."/>
            <person name="Yu J.K."/>
            <person name="Putnam N.H."/>
            <person name="Green R.E."/>
            <person name="Rokhsar D.S."/>
        </authorList>
    </citation>
    <scope>NUCLEOTIDE SEQUENCE [LARGE SCALE GENOMIC DNA]</scope>
    <source>
        <strain evidence="11">S238N-H82</strain>
    </source>
</reference>
<evidence type="ECO:0000256" key="4">
    <source>
        <dbReference type="ARBA" id="ARBA00022597"/>
    </source>
</evidence>
<comment type="similarity">
    <text evidence="2">Belongs to the nucleotide-sugar transporter family. SLC35A subfamily.</text>
</comment>
<feature type="transmembrane region" description="Helical" evidence="10">
    <location>
        <begin position="331"/>
        <end position="351"/>
    </location>
</feature>
<dbReference type="KEGG" id="bfo:118415901"/>